<reference evidence="3" key="1">
    <citation type="journal article" date="2019" name="Int. J. Syst. Evol. Microbiol.">
        <title>The Global Catalogue of Microorganisms (GCM) 10K type strain sequencing project: providing services to taxonomists for standard genome sequencing and annotation.</title>
        <authorList>
            <consortium name="The Broad Institute Genomics Platform"/>
            <consortium name="The Broad Institute Genome Sequencing Center for Infectious Disease"/>
            <person name="Wu L."/>
            <person name="Ma J."/>
        </authorList>
    </citation>
    <scope>NUCLEOTIDE SEQUENCE [LARGE SCALE GENOMIC DNA]</scope>
    <source>
        <strain evidence="3">JCM 16953</strain>
    </source>
</reference>
<dbReference type="Proteomes" id="UP001501821">
    <property type="component" value="Unassembled WGS sequence"/>
</dbReference>
<organism evidence="2 3">
    <name type="scientific">Nocardioides panacisoli</name>
    <dbReference type="NCBI Taxonomy" id="627624"/>
    <lineage>
        <taxon>Bacteria</taxon>
        <taxon>Bacillati</taxon>
        <taxon>Actinomycetota</taxon>
        <taxon>Actinomycetes</taxon>
        <taxon>Propionibacteriales</taxon>
        <taxon>Nocardioidaceae</taxon>
        <taxon>Nocardioides</taxon>
    </lineage>
</organism>
<name>A0ABP7IT01_9ACTN</name>
<protein>
    <submittedName>
        <fullName evidence="2">Uncharacterized protein</fullName>
    </submittedName>
</protein>
<evidence type="ECO:0000256" key="1">
    <source>
        <dbReference type="SAM" id="MobiDB-lite"/>
    </source>
</evidence>
<proteinExistence type="predicted"/>
<accession>A0ABP7IT01</accession>
<evidence type="ECO:0000313" key="2">
    <source>
        <dbReference type="EMBL" id="GAA3826389.1"/>
    </source>
</evidence>
<feature type="compositionally biased region" description="Low complexity" evidence="1">
    <location>
        <begin position="43"/>
        <end position="52"/>
    </location>
</feature>
<dbReference type="EMBL" id="BAABAH010000011">
    <property type="protein sequence ID" value="GAA3826389.1"/>
    <property type="molecule type" value="Genomic_DNA"/>
</dbReference>
<keyword evidence="3" id="KW-1185">Reference proteome</keyword>
<sequence>MVPPSTHTSEHAGHPLSDVGLDEAVDGSSAVDEESSPHEDISSRPAAIPTAARTRVLGRMATSM</sequence>
<gene>
    <name evidence="2" type="ORF">GCM10022242_29640</name>
</gene>
<feature type="region of interest" description="Disordered" evidence="1">
    <location>
        <begin position="1"/>
        <end position="52"/>
    </location>
</feature>
<evidence type="ECO:0000313" key="3">
    <source>
        <dbReference type="Proteomes" id="UP001501821"/>
    </source>
</evidence>
<comment type="caution">
    <text evidence="2">The sequence shown here is derived from an EMBL/GenBank/DDBJ whole genome shotgun (WGS) entry which is preliminary data.</text>
</comment>